<dbReference type="OrthoDB" id="39195at2157"/>
<dbReference type="AlphaFoldDB" id="A0A650CIU0"/>
<sequence>MADFVVITFSSLDYLKDLVEKYKDKKLVVTTLTLSKALKKGINPLVYDKIWIRAYSHKPVKIYGLDEADSESLLVAQELSAELITSDENVEKIAKEMKINVVRYP</sequence>
<dbReference type="GeneID" id="95644821"/>
<accession>A0A650CIU0</accession>
<organism evidence="2 3">
    <name type="scientific">Sulfurisphaera ohwakuensis</name>
    <dbReference type="NCBI Taxonomy" id="69656"/>
    <lineage>
        <taxon>Archaea</taxon>
        <taxon>Thermoproteota</taxon>
        <taxon>Thermoprotei</taxon>
        <taxon>Sulfolobales</taxon>
        <taxon>Sulfolobaceae</taxon>
        <taxon>Sulfurisphaera</taxon>
    </lineage>
</organism>
<keyword evidence="3" id="KW-1185">Reference proteome</keyword>
<proteinExistence type="predicted"/>
<dbReference type="Gene3D" id="3.40.50.1010">
    <property type="entry name" value="5'-nuclease"/>
    <property type="match status" value="1"/>
</dbReference>
<dbReference type="EMBL" id="JACHFY010000018">
    <property type="protein sequence ID" value="MBB5254581.1"/>
    <property type="molecule type" value="Genomic_DNA"/>
</dbReference>
<dbReference type="Proteomes" id="UP000427373">
    <property type="component" value="Chromosome"/>
</dbReference>
<evidence type="ECO:0000313" key="4">
    <source>
        <dbReference type="Proteomes" id="UP000582213"/>
    </source>
</evidence>
<gene>
    <name evidence="2" type="ORF">D1869_10600</name>
    <name evidence="1" type="ORF">HNQ62_002355</name>
</gene>
<evidence type="ECO:0000313" key="3">
    <source>
        <dbReference type="Proteomes" id="UP000427373"/>
    </source>
</evidence>
<name>A0A650CIU0_SULOH</name>
<evidence type="ECO:0000313" key="1">
    <source>
        <dbReference type="EMBL" id="MBB5254581.1"/>
    </source>
</evidence>
<reference evidence="2 3" key="1">
    <citation type="submission" date="2019-10" db="EMBL/GenBank/DDBJ databases">
        <title>Genome Sequences from Six Type Strain Members of the Archaeal Family Sulfolobaceae: Acidianus ambivalens, Acidianus infernus, Metallosphaera prunae, Stygiolobus azoricus, Sulfolobus metallicus, and Sulfurisphaera ohwakuensis.</title>
        <authorList>
            <person name="Counts J.A."/>
            <person name="Kelly R.M."/>
        </authorList>
    </citation>
    <scope>NUCLEOTIDE SEQUENCE [LARGE SCALE GENOMIC DNA]</scope>
    <source>
        <strain evidence="2 3">TA-1</strain>
    </source>
</reference>
<dbReference type="RefSeq" id="WP_156015067.1">
    <property type="nucleotide sequence ID" value="NZ_AP031374.1"/>
</dbReference>
<dbReference type="Proteomes" id="UP000582213">
    <property type="component" value="Unassembled WGS sequence"/>
</dbReference>
<reference evidence="1 4" key="2">
    <citation type="submission" date="2020-08" db="EMBL/GenBank/DDBJ databases">
        <title>Genomic Encyclopedia of Type Strains, Phase IV (KMG-IV): sequencing the most valuable type-strain genomes for metagenomic binning, comparative biology and taxonomic classification.</title>
        <authorList>
            <person name="Goeker M."/>
        </authorList>
    </citation>
    <scope>NUCLEOTIDE SEQUENCE [LARGE SCALE GENOMIC DNA]</scope>
    <source>
        <strain evidence="1 4">DSM 12421</strain>
    </source>
</reference>
<protein>
    <submittedName>
        <fullName evidence="1">Putative nucleic acid-binding protein</fullName>
    </submittedName>
</protein>
<dbReference type="KEGG" id="soh:D1869_10600"/>
<evidence type="ECO:0000313" key="2">
    <source>
        <dbReference type="EMBL" id="QGR17585.1"/>
    </source>
</evidence>
<dbReference type="EMBL" id="CP045484">
    <property type="protein sequence ID" value="QGR17585.1"/>
    <property type="molecule type" value="Genomic_DNA"/>
</dbReference>